<evidence type="ECO:0000313" key="7">
    <source>
        <dbReference type="Proteomes" id="UP001432209"/>
    </source>
</evidence>
<evidence type="ECO:0000259" key="5">
    <source>
        <dbReference type="Pfam" id="PF01551"/>
    </source>
</evidence>
<dbReference type="SUPFAM" id="SSF51261">
    <property type="entry name" value="Duplicated hybrid motif"/>
    <property type="match status" value="1"/>
</dbReference>
<feature type="domain" description="Transglycosylase SLT" evidence="4">
    <location>
        <begin position="1385"/>
        <end position="1472"/>
    </location>
</feature>
<feature type="compositionally biased region" description="Basic and acidic residues" evidence="2">
    <location>
        <begin position="316"/>
        <end position="342"/>
    </location>
</feature>
<dbReference type="RefSeq" id="WP_329078325.1">
    <property type="nucleotide sequence ID" value="NZ_CP109495.1"/>
</dbReference>
<evidence type="ECO:0000313" key="6">
    <source>
        <dbReference type="EMBL" id="WUX54673.1"/>
    </source>
</evidence>
<feature type="transmembrane region" description="Helical" evidence="3">
    <location>
        <begin position="792"/>
        <end position="815"/>
    </location>
</feature>
<proteinExistence type="predicted"/>
<dbReference type="Pfam" id="PF01551">
    <property type="entry name" value="Peptidase_M23"/>
    <property type="match status" value="1"/>
</dbReference>
<feature type="region of interest" description="Disordered" evidence="2">
    <location>
        <begin position="450"/>
        <end position="490"/>
    </location>
</feature>
<dbReference type="CDD" id="cd13402">
    <property type="entry name" value="LT_TF-like"/>
    <property type="match status" value="1"/>
</dbReference>
<reference evidence="6" key="1">
    <citation type="submission" date="2022-10" db="EMBL/GenBank/DDBJ databases">
        <title>The complete genomes of actinobacterial strains from the NBC collection.</title>
        <authorList>
            <person name="Joergensen T.S."/>
            <person name="Alvarez Arevalo M."/>
            <person name="Sterndorff E.B."/>
            <person name="Faurdal D."/>
            <person name="Vuksanovic O."/>
            <person name="Mourched A.-S."/>
            <person name="Charusanti P."/>
            <person name="Shaw S."/>
            <person name="Blin K."/>
            <person name="Weber T."/>
        </authorList>
    </citation>
    <scope>NUCLEOTIDE SEQUENCE</scope>
    <source>
        <strain evidence="6">NBC_01432</strain>
    </source>
</reference>
<dbReference type="InterPro" id="IPR011055">
    <property type="entry name" value="Dup_hybrid_motif"/>
</dbReference>
<dbReference type="InterPro" id="IPR023346">
    <property type="entry name" value="Lysozyme-like_dom_sf"/>
</dbReference>
<dbReference type="Gene3D" id="1.10.530.10">
    <property type="match status" value="1"/>
</dbReference>
<keyword evidence="7" id="KW-1185">Reference proteome</keyword>
<dbReference type="SUPFAM" id="SSF53955">
    <property type="entry name" value="Lysozyme-like"/>
    <property type="match status" value="1"/>
</dbReference>
<feature type="transmembrane region" description="Helical" evidence="3">
    <location>
        <begin position="883"/>
        <end position="911"/>
    </location>
</feature>
<feature type="region of interest" description="Disordered" evidence="2">
    <location>
        <begin position="426"/>
        <end position="445"/>
    </location>
</feature>
<dbReference type="InterPro" id="IPR008258">
    <property type="entry name" value="Transglycosylase_SLT_dom_1"/>
</dbReference>
<keyword evidence="3" id="KW-0472">Membrane</keyword>
<dbReference type="Gene3D" id="2.70.70.10">
    <property type="entry name" value="Glucose Permease (Domain IIA)"/>
    <property type="match status" value="1"/>
</dbReference>
<dbReference type="PANTHER" id="PTHR21666:SF270">
    <property type="entry name" value="MUREIN HYDROLASE ACTIVATOR ENVC"/>
    <property type="match status" value="1"/>
</dbReference>
<gene>
    <name evidence="6" type="ORF">OG442_25695</name>
</gene>
<evidence type="ECO:0000256" key="2">
    <source>
        <dbReference type="SAM" id="MobiDB-lite"/>
    </source>
</evidence>
<dbReference type="InterPro" id="IPR050570">
    <property type="entry name" value="Cell_wall_metabolism_enzyme"/>
</dbReference>
<keyword evidence="3" id="KW-1133">Transmembrane helix</keyword>
<feature type="coiled-coil region" evidence="1">
    <location>
        <begin position="252"/>
        <end position="279"/>
    </location>
</feature>
<feature type="transmembrane region" description="Helical" evidence="3">
    <location>
        <begin position="755"/>
        <end position="780"/>
    </location>
</feature>
<feature type="compositionally biased region" description="Basic and acidic residues" evidence="2">
    <location>
        <begin position="477"/>
        <end position="490"/>
    </location>
</feature>
<evidence type="ECO:0000256" key="3">
    <source>
        <dbReference type="SAM" id="Phobius"/>
    </source>
</evidence>
<dbReference type="InterPro" id="IPR016047">
    <property type="entry name" value="M23ase_b-sheet_dom"/>
</dbReference>
<evidence type="ECO:0000256" key="1">
    <source>
        <dbReference type="SAM" id="Coils"/>
    </source>
</evidence>
<dbReference type="Pfam" id="PF01464">
    <property type="entry name" value="SLT"/>
    <property type="match status" value="1"/>
</dbReference>
<name>A0ABZ2A7I5_STRNV</name>
<dbReference type="Proteomes" id="UP001432209">
    <property type="component" value="Chromosome"/>
</dbReference>
<feature type="compositionally biased region" description="Basic and acidic residues" evidence="2">
    <location>
        <begin position="426"/>
        <end position="439"/>
    </location>
</feature>
<keyword evidence="1" id="KW-0175">Coiled coil</keyword>
<protein>
    <submittedName>
        <fullName evidence="6">Peptidoglycan DD-metalloendopeptidase family protein</fullName>
    </submittedName>
</protein>
<feature type="region of interest" description="Disordered" evidence="2">
    <location>
        <begin position="316"/>
        <end position="359"/>
    </location>
</feature>
<evidence type="ECO:0000259" key="4">
    <source>
        <dbReference type="Pfam" id="PF01464"/>
    </source>
</evidence>
<keyword evidence="3" id="KW-0812">Transmembrane</keyword>
<sequence length="1563" mass="164211">MTTPAIVGTAAVDVVPIIPNFHNRLKALVLPIADRVGADAGRRMGEAISNNIVVAIPNAVIQGGNAARNAARRQGDDVGGAFAGSIRRKLTVAFKAMPKLDIRLGDTGVDAELARLRARMETLSNKRIGIDVDAGAAKAEIKDIEAQLKRLGAEHPNVAVRADTAAARAALASIRADIRAVDAYDPRIVVDVDTSGARSALMGLGVQMVALTAIPLGPVLAAGLGAVVSMAATAGAGVAAVGLAAIPAIKGVADAVRLKNEAEKEAANASRDSADAGSKAAQSALQQAGAQASLSAAHRQAASSIAAAERAVADATERAADQREQAADAVRRAEQSLTDAKRTARQAEQSLTEARAEAADQLRELSDRLVDGHLDQREATLRVTEAERELQAVLADTRSTDPQKEAAQLAFERAVQNAKKQKDDFAELQKSAAEQRKAGVDGSEAVRAATERVGDAQRGVADQTRALQDAQEAATDAQRDGQRAVADAVRKSAEAQQSAAESIASAQRGVASAQLSAAKATGDNVTKQAELREALAKLTPEGRALYTAFAGPGGLSEAFTKWSRNVQPDVLPLFTRGVDGAKASLPGLTPLVEGAARGIDTLMDKASAQLKTPFWKSFTEDLAENVEPAVVGFGVAFGNVIAGVVGVIDAFLPHMDGIADKSDSITERFAKWGTSLKGSPDFEKFLAYVKETSPGLASFLGSILTTVADVGMALAPLSEGMYAVVQPIFEAISWVATESPGIVQTLWTLYAVHKAIALGMVAFAAAMGVYNAVMIVAAVTTGGFGAVLSATGILPIIRAFVIVVGLVAAGLVLAYTKVDWFRAAVDGAWAGIKASTSFLWEGVLKPAFSGIWTAIKAVGDVAVWLWGTILKPTFSFIGEAAQFLVTAVVTWALLPIYLAFQVLGGIASWLWAKAIKPAFDGIAFGAKWLWEKAVAPLFGMIGEKSLWLYNKAIKPAMSGGRTALSALGDGVSWLWRKVVSPVFNQIGDKAGWLYRKAIKPPFDKIREMVRAVSDSFQSGQKAVKAAWDKIEDHAKEPVKFILDFVYNRGIVPLWNKVAGITGAKELKPLDLEGWHTGGIMSGYSPGRDDRIVAVGGGEAIMRPEWTRAVGADRINEWNAAARQGGISGVQRAISSGMPAFKDGGVVGWLKDRKGDVGDFLSGVGDFMDPTKLFSSAASVIKDQLKPYLTNPWAKEVGKIPGKVLSSLKDKAMEWFSFGGGGGQWMKPVNAPYGTPFGKKGSMWSSGRHTGLDFPAATGALIKAVAGGKVSQVTSGGPYGKHALISHGGGLQSLYAHMSSISAKLGQTVNAGSRVGAVGATGNVTGPHLHLEARRNGKAIDPMPFLTGGGGGSGGKGVERWRGVVQQALKMTGNPAGYANLTLRRMNQESGGDPNVVNKWDSNWKAGHPSVGLMQVIRGTFKAYAGQMKNIGPFSYGVSTNPLANVFASMRYAKSRYGSLPTAYNRPGGYAEGGFPQLGELAWVGENGPELVRFLAPAQVHSNPDSMALARQATSLSAGRSEPATVNVEARVFVGDREITDIVRVEVEARESETAAAIDTGRWV</sequence>
<accession>A0ABZ2A7I5</accession>
<dbReference type="PANTHER" id="PTHR21666">
    <property type="entry name" value="PEPTIDASE-RELATED"/>
    <property type="match status" value="1"/>
</dbReference>
<feature type="domain" description="M23ase beta-sheet core" evidence="5">
    <location>
        <begin position="1247"/>
        <end position="1341"/>
    </location>
</feature>
<dbReference type="CDD" id="cd12797">
    <property type="entry name" value="M23_peptidase"/>
    <property type="match status" value="1"/>
</dbReference>
<organism evidence="6 7">
    <name type="scientific">Streptomyces niveus</name>
    <name type="common">Streptomyces spheroides</name>
    <dbReference type="NCBI Taxonomy" id="193462"/>
    <lineage>
        <taxon>Bacteria</taxon>
        <taxon>Bacillati</taxon>
        <taxon>Actinomycetota</taxon>
        <taxon>Actinomycetes</taxon>
        <taxon>Kitasatosporales</taxon>
        <taxon>Streptomycetaceae</taxon>
        <taxon>Streptomyces</taxon>
    </lineage>
</organism>
<dbReference type="EMBL" id="CP109495">
    <property type="protein sequence ID" value="WUX54673.1"/>
    <property type="molecule type" value="Genomic_DNA"/>
</dbReference>